<protein>
    <submittedName>
        <fullName evidence="1">Uncharacterized protein</fullName>
    </submittedName>
</protein>
<reference evidence="1 2" key="1">
    <citation type="journal article" date="2014" name="Agronomy (Basel)">
        <title>A Draft Genome Sequence for Ensete ventricosum, the Drought-Tolerant Tree Against Hunger.</title>
        <authorList>
            <person name="Harrison J."/>
            <person name="Moore K.A."/>
            <person name="Paszkiewicz K."/>
            <person name="Jones T."/>
            <person name="Grant M."/>
            <person name="Ambacheew D."/>
            <person name="Muzemil S."/>
            <person name="Studholme D.J."/>
        </authorList>
    </citation>
    <scope>NUCLEOTIDE SEQUENCE [LARGE SCALE GENOMIC DNA]</scope>
</reference>
<sequence length="52" mass="5843">SKLRINKGSTTWCQSSVLGILLPVHSHPKQFPQLLEDRHQTPPSSPLSRIIL</sequence>
<dbReference type="Proteomes" id="UP000287651">
    <property type="component" value="Unassembled WGS sequence"/>
</dbReference>
<accession>A0A426WX42</accession>
<proteinExistence type="predicted"/>
<feature type="non-terminal residue" evidence="1">
    <location>
        <position position="1"/>
    </location>
</feature>
<gene>
    <name evidence="1" type="ORF">B296_00053308</name>
</gene>
<evidence type="ECO:0000313" key="2">
    <source>
        <dbReference type="Proteomes" id="UP000287651"/>
    </source>
</evidence>
<comment type="caution">
    <text evidence="1">The sequence shown here is derived from an EMBL/GenBank/DDBJ whole genome shotgun (WGS) entry which is preliminary data.</text>
</comment>
<name>A0A426WX42_ENSVE</name>
<evidence type="ECO:0000313" key="1">
    <source>
        <dbReference type="EMBL" id="RRT31821.1"/>
    </source>
</evidence>
<organism evidence="1 2">
    <name type="scientific">Ensete ventricosum</name>
    <name type="common">Abyssinian banana</name>
    <name type="synonym">Musa ensete</name>
    <dbReference type="NCBI Taxonomy" id="4639"/>
    <lineage>
        <taxon>Eukaryota</taxon>
        <taxon>Viridiplantae</taxon>
        <taxon>Streptophyta</taxon>
        <taxon>Embryophyta</taxon>
        <taxon>Tracheophyta</taxon>
        <taxon>Spermatophyta</taxon>
        <taxon>Magnoliopsida</taxon>
        <taxon>Liliopsida</taxon>
        <taxon>Zingiberales</taxon>
        <taxon>Musaceae</taxon>
        <taxon>Ensete</taxon>
    </lineage>
</organism>
<dbReference type="EMBL" id="AMZH03035722">
    <property type="protein sequence ID" value="RRT31821.1"/>
    <property type="molecule type" value="Genomic_DNA"/>
</dbReference>
<dbReference type="AlphaFoldDB" id="A0A426WX42"/>